<keyword evidence="5" id="KW-1185">Reference proteome</keyword>
<dbReference type="OrthoDB" id="267336at2"/>
<dbReference type="Proteomes" id="UP000198575">
    <property type="component" value="Unassembled WGS sequence"/>
</dbReference>
<dbReference type="InterPro" id="IPR033116">
    <property type="entry name" value="TRYPSIN_SER"/>
</dbReference>
<organism evidence="4 5">
    <name type="scientific">Dokdonella immobilis</name>
    <dbReference type="NCBI Taxonomy" id="578942"/>
    <lineage>
        <taxon>Bacteria</taxon>
        <taxon>Pseudomonadati</taxon>
        <taxon>Pseudomonadota</taxon>
        <taxon>Gammaproteobacteria</taxon>
        <taxon>Lysobacterales</taxon>
        <taxon>Rhodanobacteraceae</taxon>
        <taxon>Dokdonella</taxon>
    </lineage>
</organism>
<dbReference type="PROSITE" id="PS00135">
    <property type="entry name" value="TRYPSIN_SER"/>
    <property type="match status" value="1"/>
</dbReference>
<dbReference type="SMART" id="SM00020">
    <property type="entry name" value="Tryp_SPc"/>
    <property type="match status" value="1"/>
</dbReference>
<feature type="domain" description="Peptidase S1" evidence="3">
    <location>
        <begin position="20"/>
        <end position="265"/>
    </location>
</feature>
<reference evidence="4 5" key="1">
    <citation type="submission" date="2016-10" db="EMBL/GenBank/DDBJ databases">
        <authorList>
            <person name="de Groot N.N."/>
        </authorList>
    </citation>
    <scope>NUCLEOTIDE SEQUENCE [LARGE SCALE GENOMIC DNA]</scope>
    <source>
        <strain evidence="4 5">CGMCC 1.7659</strain>
    </source>
</reference>
<dbReference type="RefSeq" id="WP_092411089.1">
    <property type="nucleotide sequence ID" value="NZ_FOVF01000060.1"/>
</dbReference>
<dbReference type="Gene3D" id="2.40.10.10">
    <property type="entry name" value="Trypsin-like serine proteases"/>
    <property type="match status" value="1"/>
</dbReference>
<dbReference type="GO" id="GO:0006508">
    <property type="term" value="P:proteolysis"/>
    <property type="evidence" value="ECO:0007669"/>
    <property type="project" value="InterPro"/>
</dbReference>
<dbReference type="PANTHER" id="PTHR24253:SF153">
    <property type="entry name" value="SERINE PROTEASE HEPSIN"/>
    <property type="match status" value="1"/>
</dbReference>
<dbReference type="EMBL" id="FOVF01000060">
    <property type="protein sequence ID" value="SFN71762.1"/>
    <property type="molecule type" value="Genomic_DNA"/>
</dbReference>
<dbReference type="InterPro" id="IPR009003">
    <property type="entry name" value="Peptidase_S1_PA"/>
</dbReference>
<proteinExistence type="predicted"/>
<evidence type="ECO:0000313" key="4">
    <source>
        <dbReference type="EMBL" id="SFN71762.1"/>
    </source>
</evidence>
<dbReference type="Pfam" id="PF00089">
    <property type="entry name" value="Trypsin"/>
    <property type="match status" value="1"/>
</dbReference>
<gene>
    <name evidence="4" type="ORF">SAMN05216289_1604</name>
</gene>
<keyword evidence="1" id="KW-1015">Disulfide bond</keyword>
<accession>A0A1I5BAM7</accession>
<evidence type="ECO:0000259" key="3">
    <source>
        <dbReference type="PROSITE" id="PS50240"/>
    </source>
</evidence>
<evidence type="ECO:0000256" key="1">
    <source>
        <dbReference type="ARBA" id="ARBA00023157"/>
    </source>
</evidence>
<dbReference type="PRINTS" id="PR00722">
    <property type="entry name" value="CHYMOTRYPSIN"/>
</dbReference>
<dbReference type="PROSITE" id="PS50240">
    <property type="entry name" value="TRYPSIN_DOM"/>
    <property type="match status" value="1"/>
</dbReference>
<dbReference type="InterPro" id="IPR001314">
    <property type="entry name" value="Peptidase_S1A"/>
</dbReference>
<keyword evidence="2" id="KW-0732">Signal</keyword>
<dbReference type="InterPro" id="IPR043504">
    <property type="entry name" value="Peptidase_S1_PA_chymotrypsin"/>
</dbReference>
<dbReference type="GO" id="GO:0004252">
    <property type="term" value="F:serine-type endopeptidase activity"/>
    <property type="evidence" value="ECO:0007669"/>
    <property type="project" value="InterPro"/>
</dbReference>
<dbReference type="STRING" id="578942.SAMN05216289_1604"/>
<name>A0A1I5BAM7_9GAMM</name>
<dbReference type="InterPro" id="IPR001254">
    <property type="entry name" value="Trypsin_dom"/>
</dbReference>
<evidence type="ECO:0000256" key="2">
    <source>
        <dbReference type="SAM" id="SignalP"/>
    </source>
</evidence>
<feature type="chain" id="PRO_5011527332" evidence="2">
    <location>
        <begin position="19"/>
        <end position="310"/>
    </location>
</feature>
<evidence type="ECO:0000313" key="5">
    <source>
        <dbReference type="Proteomes" id="UP000198575"/>
    </source>
</evidence>
<feature type="signal peptide" evidence="2">
    <location>
        <begin position="1"/>
        <end position="18"/>
    </location>
</feature>
<dbReference type="SUPFAM" id="SSF50494">
    <property type="entry name" value="Trypsin-like serine proteases"/>
    <property type="match status" value="1"/>
</dbReference>
<sequence>MTRLMLLALLVVSFSASAIVIRDDVDDSKYRVAVSELPALVDMPGEGHGVLIAPQWVVTAAHAVTWQSQIKQVTINGIPRDVERLVIHPGYKKPPQELLDQALATWDWTLFRVLLSSSDDIALLKLAQPVTGVTPVAANRSDDEFGKIIKIIGKGATGNGVTGYEFSDSHRTELRRAYNKITGAHGRWLCYIFDKPSDALPLEGGSGSGDSGGPILIQAENDWLLAGLTSWSDPQSAIRTPGHYGQISCNVRLSHYKDWIQSVISAQPQQGANNSFKPNLLRYTKAMAEKACHDFGSTTQVGLTQVLATQ</sequence>
<protein>
    <submittedName>
        <fullName evidence="4">Trypsin</fullName>
    </submittedName>
</protein>
<dbReference type="PANTHER" id="PTHR24253">
    <property type="entry name" value="TRANSMEMBRANE PROTEASE SERINE"/>
    <property type="match status" value="1"/>
</dbReference>
<dbReference type="AlphaFoldDB" id="A0A1I5BAM7"/>